<protein>
    <submittedName>
        <fullName evidence="8">MFS transporter</fullName>
    </submittedName>
</protein>
<dbReference type="EMBL" id="JBHLTW010000037">
    <property type="protein sequence ID" value="MFC0596197.1"/>
    <property type="molecule type" value="Genomic_DNA"/>
</dbReference>
<accession>A0ABV6Q244</accession>
<dbReference type="PANTHER" id="PTHR23513:SF6">
    <property type="entry name" value="MAJOR FACILITATOR SUPERFAMILY ASSOCIATED DOMAIN-CONTAINING PROTEIN"/>
    <property type="match status" value="1"/>
</dbReference>
<evidence type="ECO:0000256" key="5">
    <source>
        <dbReference type="ARBA" id="ARBA00023136"/>
    </source>
</evidence>
<dbReference type="InterPro" id="IPR020846">
    <property type="entry name" value="MFS_dom"/>
</dbReference>
<dbReference type="Gene3D" id="1.20.1250.20">
    <property type="entry name" value="MFS general substrate transporter like domains"/>
    <property type="match status" value="1"/>
</dbReference>
<feature type="transmembrane region" description="Helical" evidence="6">
    <location>
        <begin position="329"/>
        <end position="351"/>
    </location>
</feature>
<organism evidence="8 9">
    <name type="scientific">Thermus composti</name>
    <dbReference type="NCBI Taxonomy" id="532059"/>
    <lineage>
        <taxon>Bacteria</taxon>
        <taxon>Thermotogati</taxon>
        <taxon>Deinococcota</taxon>
        <taxon>Deinococci</taxon>
        <taxon>Thermales</taxon>
        <taxon>Thermaceae</taxon>
        <taxon>Thermus</taxon>
    </lineage>
</organism>
<evidence type="ECO:0000256" key="3">
    <source>
        <dbReference type="ARBA" id="ARBA00022692"/>
    </source>
</evidence>
<evidence type="ECO:0000313" key="9">
    <source>
        <dbReference type="Proteomes" id="UP001589830"/>
    </source>
</evidence>
<evidence type="ECO:0000256" key="4">
    <source>
        <dbReference type="ARBA" id="ARBA00022989"/>
    </source>
</evidence>
<sequence>MLVASLLALEAFRLFGAGFFYFAHAALTALGALSPLGASLALAFRLLAEPLFALYGGHLADRWPRGRLLLLATLGQGGLTLALLPLLTTPALLPLYLLGFLFALLESLRMVAAGALLADLLPKEALARARGQLGALYTVADALSDLAAGFLFARNRLWTLGLGSGLLFLAAGLYRTLPLPPKPPSQPEGGSLLGLRFLWESPSLRPLLLQEALLNLAYALFAGLLPFVVLRGLGEAFWVLGLLGAVQSLGGALGGLLVGAVLGRLGEGRSLRLALGLAGLGLLGVAFLPPWPLLAGSAFLLGAGGALFGAIAGAVRLSQAPPELRGRVAGGFLFLSGALAPLGSLLGGALAGVSLPLPFLLAGGLLLALAPLAGRGKSQPFGRP</sequence>
<gene>
    <name evidence="8" type="ORF">ACFFFP_08485</name>
</gene>
<reference evidence="8 9" key="1">
    <citation type="submission" date="2024-09" db="EMBL/GenBank/DDBJ databases">
        <authorList>
            <person name="Sun Q."/>
            <person name="Mori K."/>
        </authorList>
    </citation>
    <scope>NUCLEOTIDE SEQUENCE [LARGE SCALE GENOMIC DNA]</scope>
    <source>
        <strain evidence="8 9">NCAIM B.02340</strain>
    </source>
</reference>
<comment type="subcellular location">
    <subcellularLocation>
        <location evidence="1">Cell membrane</location>
        <topology evidence="1">Multi-pass membrane protein</topology>
    </subcellularLocation>
</comment>
<keyword evidence="4 6" id="KW-1133">Transmembrane helix</keyword>
<dbReference type="PROSITE" id="PS50850">
    <property type="entry name" value="MFS"/>
    <property type="match status" value="1"/>
</dbReference>
<evidence type="ECO:0000256" key="1">
    <source>
        <dbReference type="ARBA" id="ARBA00004651"/>
    </source>
</evidence>
<name>A0ABV6Q244_9DEIN</name>
<evidence type="ECO:0000259" key="7">
    <source>
        <dbReference type="PROSITE" id="PS50850"/>
    </source>
</evidence>
<feature type="transmembrane region" description="Helical" evidence="6">
    <location>
        <begin position="297"/>
        <end position="317"/>
    </location>
</feature>
<dbReference type="Pfam" id="PF07690">
    <property type="entry name" value="MFS_1"/>
    <property type="match status" value="1"/>
</dbReference>
<keyword evidence="5 6" id="KW-0472">Membrane</keyword>
<dbReference type="RefSeq" id="WP_188847724.1">
    <property type="nucleotide sequence ID" value="NZ_BMPJ01000019.1"/>
</dbReference>
<dbReference type="InterPro" id="IPR011701">
    <property type="entry name" value="MFS"/>
</dbReference>
<dbReference type="PANTHER" id="PTHR23513">
    <property type="entry name" value="INTEGRAL MEMBRANE EFFLUX PROTEIN-RELATED"/>
    <property type="match status" value="1"/>
</dbReference>
<proteinExistence type="predicted"/>
<feature type="domain" description="Major facilitator superfamily (MFS) profile" evidence="7">
    <location>
        <begin position="203"/>
        <end position="384"/>
    </location>
</feature>
<feature type="transmembrane region" description="Helical" evidence="6">
    <location>
        <begin position="93"/>
        <end position="121"/>
    </location>
</feature>
<evidence type="ECO:0000313" key="8">
    <source>
        <dbReference type="EMBL" id="MFC0596197.1"/>
    </source>
</evidence>
<dbReference type="SUPFAM" id="SSF103473">
    <property type="entry name" value="MFS general substrate transporter"/>
    <property type="match status" value="1"/>
</dbReference>
<feature type="transmembrane region" description="Helical" evidence="6">
    <location>
        <begin position="158"/>
        <end position="177"/>
    </location>
</feature>
<dbReference type="InterPro" id="IPR036259">
    <property type="entry name" value="MFS_trans_sf"/>
</dbReference>
<feature type="transmembrane region" description="Helical" evidence="6">
    <location>
        <begin position="212"/>
        <end position="230"/>
    </location>
</feature>
<feature type="transmembrane region" description="Helical" evidence="6">
    <location>
        <begin position="236"/>
        <end position="261"/>
    </location>
</feature>
<feature type="transmembrane region" description="Helical" evidence="6">
    <location>
        <begin position="357"/>
        <end position="374"/>
    </location>
</feature>
<keyword evidence="9" id="KW-1185">Reference proteome</keyword>
<keyword evidence="3 6" id="KW-0812">Transmembrane</keyword>
<evidence type="ECO:0000256" key="6">
    <source>
        <dbReference type="SAM" id="Phobius"/>
    </source>
</evidence>
<evidence type="ECO:0000256" key="2">
    <source>
        <dbReference type="ARBA" id="ARBA00022475"/>
    </source>
</evidence>
<comment type="caution">
    <text evidence="8">The sequence shown here is derived from an EMBL/GenBank/DDBJ whole genome shotgun (WGS) entry which is preliminary data.</text>
</comment>
<dbReference type="Proteomes" id="UP001589830">
    <property type="component" value="Unassembled WGS sequence"/>
</dbReference>
<keyword evidence="2" id="KW-1003">Cell membrane</keyword>